<evidence type="ECO:0000256" key="3">
    <source>
        <dbReference type="ARBA" id="ARBA00023012"/>
    </source>
</evidence>
<evidence type="ECO:0000259" key="10">
    <source>
        <dbReference type="PROSITE" id="PS50110"/>
    </source>
</evidence>
<dbReference type="InterPro" id="IPR039420">
    <property type="entry name" value="WalR-like"/>
</dbReference>
<comment type="function">
    <text evidence="7">May play the central regulatory role in sporulation. It may be an element of the effector pathway responsible for the activation of sporulation genes in response to nutritional stress. Spo0A may act in concert with spo0H (a sigma factor) to control the expression of some genes that are critical to the sporulation process.</text>
</comment>
<dbReference type="RefSeq" id="WP_116441071.1">
    <property type="nucleotide sequence ID" value="NZ_BHEO01000002.1"/>
</dbReference>
<dbReference type="CDD" id="cd17574">
    <property type="entry name" value="REC_OmpR"/>
    <property type="match status" value="1"/>
</dbReference>
<dbReference type="Gene3D" id="1.10.10.10">
    <property type="entry name" value="Winged helix-like DNA-binding domain superfamily/Winged helix DNA-binding domain"/>
    <property type="match status" value="1"/>
</dbReference>
<dbReference type="InterPro" id="IPR036388">
    <property type="entry name" value="WH-like_DNA-bd_sf"/>
</dbReference>
<feature type="domain" description="Response regulatory" evidence="10">
    <location>
        <begin position="3"/>
        <end position="116"/>
    </location>
</feature>
<feature type="modified residue" description="4-aspartylphosphate" evidence="8">
    <location>
        <position position="52"/>
    </location>
</feature>
<proteinExistence type="predicted"/>
<evidence type="ECO:0000256" key="6">
    <source>
        <dbReference type="ARBA" id="ARBA00023163"/>
    </source>
</evidence>
<keyword evidence="6" id="KW-0804">Transcription</keyword>
<keyword evidence="5 9" id="KW-0238">DNA-binding</keyword>
<dbReference type="GO" id="GO:0005829">
    <property type="term" value="C:cytosol"/>
    <property type="evidence" value="ECO:0007669"/>
    <property type="project" value="TreeGrafter"/>
</dbReference>
<dbReference type="GO" id="GO:0032993">
    <property type="term" value="C:protein-DNA complex"/>
    <property type="evidence" value="ECO:0007669"/>
    <property type="project" value="TreeGrafter"/>
</dbReference>
<dbReference type="InterPro" id="IPR011006">
    <property type="entry name" value="CheY-like_superfamily"/>
</dbReference>
<keyword evidence="2 8" id="KW-0597">Phosphoprotein</keyword>
<name>A0A4R3JNS4_9FIRM</name>
<dbReference type="SUPFAM" id="SSF52172">
    <property type="entry name" value="CheY-like"/>
    <property type="match status" value="1"/>
</dbReference>
<dbReference type="PANTHER" id="PTHR48111:SF1">
    <property type="entry name" value="TWO-COMPONENT RESPONSE REGULATOR ORR33"/>
    <property type="match status" value="1"/>
</dbReference>
<evidence type="ECO:0000313" key="12">
    <source>
        <dbReference type="EMBL" id="GBU03898.1"/>
    </source>
</evidence>
<gene>
    <name evidence="13" type="ORF">EDD74_11019</name>
    <name evidence="12" type="ORF">FAEUMB_04390</name>
</gene>
<evidence type="ECO:0000256" key="8">
    <source>
        <dbReference type="PROSITE-ProRule" id="PRU00169"/>
    </source>
</evidence>
<dbReference type="CDD" id="cd00383">
    <property type="entry name" value="trans_reg_C"/>
    <property type="match status" value="1"/>
</dbReference>
<evidence type="ECO:0000256" key="4">
    <source>
        <dbReference type="ARBA" id="ARBA00023015"/>
    </source>
</evidence>
<evidence type="ECO:0000256" key="2">
    <source>
        <dbReference type="ARBA" id="ARBA00022553"/>
    </source>
</evidence>
<dbReference type="GO" id="GO:0000976">
    <property type="term" value="F:transcription cis-regulatory region binding"/>
    <property type="evidence" value="ECO:0007669"/>
    <property type="project" value="TreeGrafter"/>
</dbReference>
<dbReference type="AlphaFoldDB" id="A0A4R3JNS4"/>
<evidence type="ECO:0000256" key="5">
    <source>
        <dbReference type="ARBA" id="ARBA00023125"/>
    </source>
</evidence>
<dbReference type="InterPro" id="IPR001789">
    <property type="entry name" value="Sig_transdc_resp-reg_receiver"/>
</dbReference>
<evidence type="ECO:0000256" key="1">
    <source>
        <dbReference type="ARBA" id="ARBA00018672"/>
    </source>
</evidence>
<feature type="domain" description="OmpR/PhoB-type" evidence="11">
    <location>
        <begin position="124"/>
        <end position="222"/>
    </location>
</feature>
<dbReference type="PROSITE" id="PS51755">
    <property type="entry name" value="OMPR_PHOB"/>
    <property type="match status" value="1"/>
</dbReference>
<dbReference type="Proteomes" id="UP000294613">
    <property type="component" value="Unassembled WGS sequence"/>
</dbReference>
<evidence type="ECO:0000256" key="9">
    <source>
        <dbReference type="PROSITE-ProRule" id="PRU01091"/>
    </source>
</evidence>
<keyword evidence="15" id="KW-1185">Reference proteome</keyword>
<keyword evidence="4" id="KW-0805">Transcription regulation</keyword>
<dbReference type="PANTHER" id="PTHR48111">
    <property type="entry name" value="REGULATOR OF RPOS"/>
    <property type="match status" value="1"/>
</dbReference>
<dbReference type="Pfam" id="PF00072">
    <property type="entry name" value="Response_reg"/>
    <property type="match status" value="1"/>
</dbReference>
<dbReference type="PROSITE" id="PS50110">
    <property type="entry name" value="RESPONSE_REGULATORY"/>
    <property type="match status" value="1"/>
</dbReference>
<protein>
    <recommendedName>
        <fullName evidence="1">Stage 0 sporulation protein A homolog</fullName>
    </recommendedName>
</protein>
<dbReference type="Gene3D" id="6.10.250.690">
    <property type="match status" value="1"/>
</dbReference>
<dbReference type="Proteomes" id="UP000702954">
    <property type="component" value="Unassembled WGS sequence"/>
</dbReference>
<evidence type="ECO:0000313" key="14">
    <source>
        <dbReference type="Proteomes" id="UP000294613"/>
    </source>
</evidence>
<evidence type="ECO:0000313" key="15">
    <source>
        <dbReference type="Proteomes" id="UP000702954"/>
    </source>
</evidence>
<reference evidence="13 14" key="2">
    <citation type="submission" date="2019-03" db="EMBL/GenBank/DDBJ databases">
        <title>Genomic Encyclopedia of Type Strains, Phase IV (KMG-IV): sequencing the most valuable type-strain genomes for metagenomic binning, comparative biology and taxonomic classification.</title>
        <authorList>
            <person name="Goeker M."/>
        </authorList>
    </citation>
    <scope>NUCLEOTIDE SEQUENCE [LARGE SCALE GENOMIC DNA]</scope>
    <source>
        <strain evidence="13 14">DSM 103426</strain>
    </source>
</reference>
<dbReference type="GO" id="GO:0006355">
    <property type="term" value="P:regulation of DNA-templated transcription"/>
    <property type="evidence" value="ECO:0007669"/>
    <property type="project" value="InterPro"/>
</dbReference>
<dbReference type="EMBL" id="SLZV01000010">
    <property type="protein sequence ID" value="TCS68194.1"/>
    <property type="molecule type" value="Genomic_DNA"/>
</dbReference>
<dbReference type="FunFam" id="3.40.50.2300:FF:000001">
    <property type="entry name" value="DNA-binding response regulator PhoB"/>
    <property type="match status" value="1"/>
</dbReference>
<sequence>MKRILLVEDQRDMREQLAETLREEQYEVTEADGVQRGFWEFQKQQIDLCILDIGLPDGDGYELCRKIRACSAVPIIFLTASFEEEQVIRGLKMGAEDYIGKPFRLGELLARVEVQLKKAEGDRRKAYLTGELRLETGAYRIYKGEEELLVTPVEYRLCAELVRQKGRVVKREQLLEQIGVSMEGLEDNTLTVYISRLKKKLGTFGGKSYIETVRGFGYCWKCAVYER</sequence>
<dbReference type="GO" id="GO:0000156">
    <property type="term" value="F:phosphorelay response regulator activity"/>
    <property type="evidence" value="ECO:0007669"/>
    <property type="project" value="TreeGrafter"/>
</dbReference>
<organism evidence="13 14">
    <name type="scientific">Faecalimonas umbilicata</name>
    <dbReference type="NCBI Taxonomy" id="1912855"/>
    <lineage>
        <taxon>Bacteria</taxon>
        <taxon>Bacillati</taxon>
        <taxon>Bacillota</taxon>
        <taxon>Clostridia</taxon>
        <taxon>Lachnospirales</taxon>
        <taxon>Lachnospiraceae</taxon>
        <taxon>Faecalimonas</taxon>
    </lineage>
</organism>
<evidence type="ECO:0000259" key="11">
    <source>
        <dbReference type="PROSITE" id="PS51755"/>
    </source>
</evidence>
<dbReference type="EMBL" id="BHEO01000002">
    <property type="protein sequence ID" value="GBU03898.1"/>
    <property type="molecule type" value="Genomic_DNA"/>
</dbReference>
<accession>A0A4R3JNS4</accession>
<feature type="DNA-binding region" description="OmpR/PhoB-type" evidence="9">
    <location>
        <begin position="124"/>
        <end position="222"/>
    </location>
</feature>
<comment type="caution">
    <text evidence="13">The sequence shown here is derived from an EMBL/GenBank/DDBJ whole genome shotgun (WGS) entry which is preliminary data.</text>
</comment>
<evidence type="ECO:0000313" key="13">
    <source>
        <dbReference type="EMBL" id="TCS68194.1"/>
    </source>
</evidence>
<dbReference type="Gene3D" id="3.40.50.2300">
    <property type="match status" value="1"/>
</dbReference>
<evidence type="ECO:0000256" key="7">
    <source>
        <dbReference type="ARBA" id="ARBA00024867"/>
    </source>
</evidence>
<reference evidence="12 15" key="1">
    <citation type="journal article" date="2018" name="Int. J. Syst. Evol. Microbiol.">
        <title>Draft Genome Sequence of Faecalimonas umbilicata JCM 30896T, an Acetate-Producing Bacterium Isolated from Human Feces.</title>
        <authorList>
            <person name="Sakamoto M."/>
            <person name="Ikeyama N."/>
            <person name="Yuki M."/>
            <person name="Ohkuma M."/>
        </authorList>
    </citation>
    <scope>NUCLEOTIDE SEQUENCE [LARGE SCALE GENOMIC DNA]</scope>
    <source>
        <strain evidence="12 15">EGH7</strain>
    </source>
</reference>
<dbReference type="SMART" id="SM00448">
    <property type="entry name" value="REC"/>
    <property type="match status" value="1"/>
</dbReference>
<dbReference type="SMART" id="SM00862">
    <property type="entry name" value="Trans_reg_C"/>
    <property type="match status" value="1"/>
</dbReference>
<dbReference type="InterPro" id="IPR001867">
    <property type="entry name" value="OmpR/PhoB-type_DNA-bd"/>
</dbReference>
<dbReference type="Pfam" id="PF00486">
    <property type="entry name" value="Trans_reg_C"/>
    <property type="match status" value="1"/>
</dbReference>
<keyword evidence="3" id="KW-0902">Two-component regulatory system</keyword>